<dbReference type="eggNOG" id="ENOG502TEUQ">
    <property type="taxonomic scope" value="Eukaryota"/>
</dbReference>
<gene>
    <name evidence="2" type="ORF">COCHEDRAFT_1213187</name>
</gene>
<organism evidence="2 3">
    <name type="scientific">Cochliobolus heterostrophus (strain C5 / ATCC 48332 / race O)</name>
    <name type="common">Southern corn leaf blight fungus</name>
    <name type="synonym">Bipolaris maydis</name>
    <dbReference type="NCBI Taxonomy" id="701091"/>
    <lineage>
        <taxon>Eukaryota</taxon>
        <taxon>Fungi</taxon>
        <taxon>Dikarya</taxon>
        <taxon>Ascomycota</taxon>
        <taxon>Pezizomycotina</taxon>
        <taxon>Dothideomycetes</taxon>
        <taxon>Pleosporomycetidae</taxon>
        <taxon>Pleosporales</taxon>
        <taxon>Pleosporineae</taxon>
        <taxon>Pleosporaceae</taxon>
        <taxon>Bipolaris</taxon>
    </lineage>
</organism>
<feature type="region of interest" description="Disordered" evidence="1">
    <location>
        <begin position="77"/>
        <end position="160"/>
    </location>
</feature>
<reference evidence="2 3" key="1">
    <citation type="journal article" date="2012" name="PLoS Pathog.">
        <title>Diverse lifestyles and strategies of plant pathogenesis encoded in the genomes of eighteen Dothideomycetes fungi.</title>
        <authorList>
            <person name="Ohm R.A."/>
            <person name="Feau N."/>
            <person name="Henrissat B."/>
            <person name="Schoch C.L."/>
            <person name="Horwitz B.A."/>
            <person name="Barry K.W."/>
            <person name="Condon B.J."/>
            <person name="Copeland A.C."/>
            <person name="Dhillon B."/>
            <person name="Glaser F."/>
            <person name="Hesse C.N."/>
            <person name="Kosti I."/>
            <person name="LaButti K."/>
            <person name="Lindquist E.A."/>
            <person name="Lucas S."/>
            <person name="Salamov A.A."/>
            <person name="Bradshaw R.E."/>
            <person name="Ciuffetti L."/>
            <person name="Hamelin R.C."/>
            <person name="Kema G.H.J."/>
            <person name="Lawrence C."/>
            <person name="Scott J.A."/>
            <person name="Spatafora J.W."/>
            <person name="Turgeon B.G."/>
            <person name="de Wit P.J.G.M."/>
            <person name="Zhong S."/>
            <person name="Goodwin S.B."/>
            <person name="Grigoriev I.V."/>
        </authorList>
    </citation>
    <scope>NUCLEOTIDE SEQUENCE [LARGE SCALE GENOMIC DNA]</scope>
    <source>
        <strain evidence="3">C5 / ATCC 48332 / race O</strain>
    </source>
</reference>
<dbReference type="HOGENOM" id="CLU_117754_0_0_1"/>
<name>M2U0M8_COCH5</name>
<feature type="compositionally biased region" description="Basic and acidic residues" evidence="1">
    <location>
        <begin position="123"/>
        <end position="144"/>
    </location>
</feature>
<dbReference type="OrthoDB" id="3889136at2759"/>
<dbReference type="OMA" id="KWEGAND"/>
<dbReference type="AlphaFoldDB" id="M2U0M8"/>
<reference evidence="3" key="2">
    <citation type="journal article" date="2013" name="PLoS Genet.">
        <title>Comparative genome structure, secondary metabolite, and effector coding capacity across Cochliobolus pathogens.</title>
        <authorList>
            <person name="Condon B.J."/>
            <person name="Leng Y."/>
            <person name="Wu D."/>
            <person name="Bushley K.E."/>
            <person name="Ohm R.A."/>
            <person name="Otillar R."/>
            <person name="Martin J."/>
            <person name="Schackwitz W."/>
            <person name="Grimwood J."/>
            <person name="MohdZainudin N."/>
            <person name="Xue C."/>
            <person name="Wang R."/>
            <person name="Manning V.A."/>
            <person name="Dhillon B."/>
            <person name="Tu Z.J."/>
            <person name="Steffenson B.J."/>
            <person name="Salamov A."/>
            <person name="Sun H."/>
            <person name="Lowry S."/>
            <person name="LaButti K."/>
            <person name="Han J."/>
            <person name="Copeland A."/>
            <person name="Lindquist E."/>
            <person name="Barry K."/>
            <person name="Schmutz J."/>
            <person name="Baker S.E."/>
            <person name="Ciuffetti L.M."/>
            <person name="Grigoriev I.V."/>
            <person name="Zhong S."/>
            <person name="Turgeon B.G."/>
        </authorList>
    </citation>
    <scope>NUCLEOTIDE SEQUENCE [LARGE SCALE GENOMIC DNA]</scope>
    <source>
        <strain evidence="3">C5 / ATCC 48332 / race O</strain>
    </source>
</reference>
<keyword evidence="3" id="KW-1185">Reference proteome</keyword>
<evidence type="ECO:0000313" key="2">
    <source>
        <dbReference type="EMBL" id="EMD92109.1"/>
    </source>
</evidence>
<dbReference type="EMBL" id="KB445575">
    <property type="protein sequence ID" value="EMD92109.1"/>
    <property type="molecule type" value="Genomic_DNA"/>
</dbReference>
<feature type="compositionally biased region" description="Basic residues" evidence="1">
    <location>
        <begin position="87"/>
        <end position="97"/>
    </location>
</feature>
<proteinExistence type="predicted"/>
<sequence length="160" mass="17477">MPPKKATANGEATDGAFKWEGPNDLKLLLLTQGRYVKPEEYEQLSTAFPGAKVGSIRNHISVLRIKQRDLYEQLGWTLPEGGAGHSSQKKTPKSAKKRNGDEDADDGDAVLETPSKKPRARKGNKDTASAKKEEGVEEVNHEVADTPLGVKQEEGVEDEI</sequence>
<evidence type="ECO:0000256" key="1">
    <source>
        <dbReference type="SAM" id="MobiDB-lite"/>
    </source>
</evidence>
<accession>M2U0M8</accession>
<evidence type="ECO:0000313" key="3">
    <source>
        <dbReference type="Proteomes" id="UP000016936"/>
    </source>
</evidence>
<dbReference type="Proteomes" id="UP000016936">
    <property type="component" value="Unassembled WGS sequence"/>
</dbReference>
<protein>
    <submittedName>
        <fullName evidence="2">Uncharacterized protein</fullName>
    </submittedName>
</protein>